<protein>
    <submittedName>
        <fullName evidence="2">Uncharacterized protein</fullName>
    </submittedName>
</protein>
<keyword evidence="1" id="KW-0175">Coiled coil</keyword>
<name>A0A397T794_9GLOM</name>
<accession>A0A397T794</accession>
<feature type="coiled-coil region" evidence="1">
    <location>
        <begin position="127"/>
        <end position="229"/>
    </location>
</feature>
<dbReference type="AlphaFoldDB" id="A0A397T794"/>
<dbReference type="EMBL" id="QKYT01000165">
    <property type="protein sequence ID" value="RIA90971.1"/>
    <property type="molecule type" value="Genomic_DNA"/>
</dbReference>
<organism evidence="2 3">
    <name type="scientific">Glomus cerebriforme</name>
    <dbReference type="NCBI Taxonomy" id="658196"/>
    <lineage>
        <taxon>Eukaryota</taxon>
        <taxon>Fungi</taxon>
        <taxon>Fungi incertae sedis</taxon>
        <taxon>Mucoromycota</taxon>
        <taxon>Glomeromycotina</taxon>
        <taxon>Glomeromycetes</taxon>
        <taxon>Glomerales</taxon>
        <taxon>Glomeraceae</taxon>
        <taxon>Glomus</taxon>
    </lineage>
</organism>
<reference evidence="2 3" key="1">
    <citation type="submission" date="2018-06" db="EMBL/GenBank/DDBJ databases">
        <title>Comparative genomics reveals the genomic features of Rhizophagus irregularis, R. cerebriforme, R. diaphanum and Gigaspora rosea, and their symbiotic lifestyle signature.</title>
        <authorList>
            <person name="Morin E."/>
            <person name="San Clemente H."/>
            <person name="Chen E.C.H."/>
            <person name="De La Providencia I."/>
            <person name="Hainaut M."/>
            <person name="Kuo A."/>
            <person name="Kohler A."/>
            <person name="Murat C."/>
            <person name="Tang N."/>
            <person name="Roy S."/>
            <person name="Loubradou J."/>
            <person name="Henrissat B."/>
            <person name="Grigoriev I.V."/>
            <person name="Corradi N."/>
            <person name="Roux C."/>
            <person name="Martin F.M."/>
        </authorList>
    </citation>
    <scope>NUCLEOTIDE SEQUENCE [LARGE SCALE GENOMIC DNA]</scope>
    <source>
        <strain evidence="2 3">DAOM 227022</strain>
    </source>
</reference>
<dbReference type="Proteomes" id="UP000265703">
    <property type="component" value="Unassembled WGS sequence"/>
</dbReference>
<evidence type="ECO:0000313" key="2">
    <source>
        <dbReference type="EMBL" id="RIA90971.1"/>
    </source>
</evidence>
<gene>
    <name evidence="2" type="ORF">C1645_737448</name>
</gene>
<evidence type="ECO:0000256" key="1">
    <source>
        <dbReference type="SAM" id="Coils"/>
    </source>
</evidence>
<evidence type="ECO:0000313" key="3">
    <source>
        <dbReference type="Proteomes" id="UP000265703"/>
    </source>
</evidence>
<proteinExistence type="predicted"/>
<keyword evidence="3" id="KW-1185">Reference proteome</keyword>
<comment type="caution">
    <text evidence="2">The sequence shown here is derived from an EMBL/GenBank/DDBJ whole genome shotgun (WGS) entry which is preliminary data.</text>
</comment>
<sequence length="333" mass="38254">MVKDGIFHEEAEKRAIKAKFSEKYQNENWIGNYVKEQTGLEAGKELIDSSESSSAKETITIMVKSEESDSDYAPCKAPIISEKRIHKVKCMKKKSGNKKYKVEMKSERQAERVPEDQVKKNYPIIYLASREEAIKVFEKNLEGLENLVKLFKSDISKDKKVSDLEEETVLSEFEAKNAKLEAEKAKIEVRNTKLLKQIMEKDAKRDIKNTELKSRVRKFEARFVILEQDVTEINGQLQNVIAKLKQCKLLQIEKMITKVNHQGRSLEDRKTDAFLDEVYKKKNSCHNFTSLSNSISNKHIPDIPVDTDLTSGSVSHLAHLFDKAKKTGQKEKL</sequence>